<organism evidence="1 2">
    <name type="scientific">Pseudoalteromonas ruthenica</name>
    <dbReference type="NCBI Taxonomy" id="151081"/>
    <lineage>
        <taxon>Bacteria</taxon>
        <taxon>Pseudomonadati</taxon>
        <taxon>Pseudomonadota</taxon>
        <taxon>Gammaproteobacteria</taxon>
        <taxon>Alteromonadales</taxon>
        <taxon>Pseudoalteromonadaceae</taxon>
        <taxon>Pseudoalteromonas</taxon>
    </lineage>
</organism>
<comment type="caution">
    <text evidence="1">The sequence shown here is derived from an EMBL/GenBank/DDBJ whole genome shotgun (WGS) entry which is preliminary data.</text>
</comment>
<protein>
    <submittedName>
        <fullName evidence="1">Uncharacterized protein</fullName>
    </submittedName>
</protein>
<dbReference type="EMBL" id="PNCG01000357">
    <property type="protein sequence ID" value="TMP77292.1"/>
    <property type="molecule type" value="Genomic_DNA"/>
</dbReference>
<sequence>MVWALLIITLLLLLLIGRCVYKAHCHK</sequence>
<reference evidence="1 2" key="1">
    <citation type="submission" date="2017-12" db="EMBL/GenBank/DDBJ databases">
        <authorList>
            <person name="Paulsen S."/>
            <person name="Gram L.K."/>
        </authorList>
    </citation>
    <scope>NUCLEOTIDE SEQUENCE [LARGE SCALE GENOMIC DNA]</scope>
    <source>
        <strain evidence="1 2">S2897</strain>
    </source>
</reference>
<name>A0A5S3YMJ8_9GAMM</name>
<proteinExistence type="predicted"/>
<feature type="non-terminal residue" evidence="1">
    <location>
        <position position="27"/>
    </location>
</feature>
<gene>
    <name evidence="1" type="ORF">CWC05_20460</name>
</gene>
<dbReference type="AlphaFoldDB" id="A0A5S3YMJ8"/>
<evidence type="ECO:0000313" key="1">
    <source>
        <dbReference type="EMBL" id="TMP77292.1"/>
    </source>
</evidence>
<accession>A0A5S3YMJ8</accession>
<reference evidence="2" key="2">
    <citation type="submission" date="2019-06" db="EMBL/GenBank/DDBJ databases">
        <title>Co-occurence of chitin degradation, pigmentation and bioactivity in marine Pseudoalteromonas.</title>
        <authorList>
            <person name="Sonnenschein E.C."/>
            <person name="Bech P.K."/>
        </authorList>
    </citation>
    <scope>NUCLEOTIDE SEQUENCE [LARGE SCALE GENOMIC DNA]</scope>
    <source>
        <strain evidence="2">S2897</strain>
    </source>
</reference>
<evidence type="ECO:0000313" key="2">
    <source>
        <dbReference type="Proteomes" id="UP000305874"/>
    </source>
</evidence>
<dbReference type="Proteomes" id="UP000305874">
    <property type="component" value="Unassembled WGS sequence"/>
</dbReference>